<dbReference type="AlphaFoldDB" id="A0A318D7M8"/>
<dbReference type="SMART" id="SM00257">
    <property type="entry name" value="LysM"/>
    <property type="match status" value="1"/>
</dbReference>
<dbReference type="EMBL" id="QICH01000001">
    <property type="protein sequence ID" value="PXF63798.1"/>
    <property type="molecule type" value="Genomic_DNA"/>
</dbReference>
<dbReference type="Pfam" id="PF01476">
    <property type="entry name" value="LysM"/>
    <property type="match status" value="1"/>
</dbReference>
<feature type="chain" id="PRO_5016430873" evidence="2">
    <location>
        <begin position="32"/>
        <end position="339"/>
    </location>
</feature>
<dbReference type="PROSITE" id="PS51782">
    <property type="entry name" value="LYSM"/>
    <property type="match status" value="1"/>
</dbReference>
<dbReference type="InterPro" id="IPR018392">
    <property type="entry name" value="LysM"/>
</dbReference>
<dbReference type="OrthoDB" id="5947215at2"/>
<dbReference type="Gene3D" id="3.10.350.10">
    <property type="entry name" value="LysM domain"/>
    <property type="match status" value="1"/>
</dbReference>
<dbReference type="SUPFAM" id="SSF48452">
    <property type="entry name" value="TPR-like"/>
    <property type="match status" value="1"/>
</dbReference>
<evidence type="ECO:0000256" key="2">
    <source>
        <dbReference type="SAM" id="SignalP"/>
    </source>
</evidence>
<gene>
    <name evidence="4" type="ORF">DL796_01230</name>
</gene>
<dbReference type="CDD" id="cd00118">
    <property type="entry name" value="LysM"/>
    <property type="match status" value="1"/>
</dbReference>
<evidence type="ECO:0000256" key="1">
    <source>
        <dbReference type="SAM" id="MobiDB-lite"/>
    </source>
</evidence>
<keyword evidence="5" id="KW-1185">Reference proteome</keyword>
<proteinExistence type="predicted"/>
<keyword evidence="2" id="KW-0732">Signal</keyword>
<protein>
    <submittedName>
        <fullName evidence="4">LysM domain-containing protein</fullName>
    </submittedName>
</protein>
<organism evidence="4 5">
    <name type="scientific">Kangiella spongicola</name>
    <dbReference type="NCBI Taxonomy" id="796379"/>
    <lineage>
        <taxon>Bacteria</taxon>
        <taxon>Pseudomonadati</taxon>
        <taxon>Pseudomonadota</taxon>
        <taxon>Gammaproteobacteria</taxon>
        <taxon>Kangiellales</taxon>
        <taxon>Kangiellaceae</taxon>
        <taxon>Kangiella</taxon>
    </lineage>
</organism>
<name>A0A318D7M8_9GAMM</name>
<comment type="caution">
    <text evidence="4">The sequence shown here is derived from an EMBL/GenBank/DDBJ whole genome shotgun (WGS) entry which is preliminary data.</text>
</comment>
<feature type="domain" description="LysM" evidence="3">
    <location>
        <begin position="73"/>
        <end position="120"/>
    </location>
</feature>
<dbReference type="RefSeq" id="WP_110199193.1">
    <property type="nucleotide sequence ID" value="NZ_QICH01000001.1"/>
</dbReference>
<dbReference type="SUPFAM" id="SSF54106">
    <property type="entry name" value="LysM domain"/>
    <property type="match status" value="1"/>
</dbReference>
<dbReference type="Proteomes" id="UP000247689">
    <property type="component" value="Unassembled WGS sequence"/>
</dbReference>
<sequence length="339" mass="37965">MNSLKATTSIKRAPLSTGFKLLALTATIALAGCSFKEDRNDVVVPIIDATPAKKSADYSSTVNEHANNESDTYIYRVQPGDTLGTIAQKYLGASSRYTELLTLNNLSPNDSIFVGQKLKLPTKGLTIPKERQNSQPTKARQEVAQQTSTTDSFPELESLIEAEDYNKAIQWALNHEQLSSNSALQQKLVFAAKAQSHQYKRQQNTADAETLLSGLISEAPLSEPNKAELESELSTLRAEQQLLTAKQYADRSQFDDSYELLLNAWNKVGKPLEENILFTTTRNKVSENYHQKALRLYRNQKLDDALVFWKKILAINPNDDLALVYQDRVKALQNKLENL</sequence>
<accession>A0A318D7M8</accession>
<evidence type="ECO:0000313" key="5">
    <source>
        <dbReference type="Proteomes" id="UP000247689"/>
    </source>
</evidence>
<feature type="region of interest" description="Disordered" evidence="1">
    <location>
        <begin position="125"/>
        <end position="152"/>
    </location>
</feature>
<feature type="compositionally biased region" description="Polar residues" evidence="1">
    <location>
        <begin position="133"/>
        <end position="152"/>
    </location>
</feature>
<reference evidence="4 5" key="1">
    <citation type="submission" date="2018-05" db="EMBL/GenBank/DDBJ databases">
        <title>Kangiella spongicola genome sequence.</title>
        <authorList>
            <person name="Maclea K.S."/>
            <person name="Goen A.E."/>
            <person name="Kelley C."/>
            <person name="Underriner A."/>
            <person name="Silverwood T."/>
            <person name="Trachtenberg A.M."/>
        </authorList>
    </citation>
    <scope>NUCLEOTIDE SEQUENCE [LARGE SCALE GENOMIC DNA]</scope>
    <source>
        <strain evidence="4 5">ATCC BAA-2076</strain>
    </source>
</reference>
<feature type="signal peptide" evidence="2">
    <location>
        <begin position="1"/>
        <end position="31"/>
    </location>
</feature>
<dbReference type="PROSITE" id="PS51257">
    <property type="entry name" value="PROKAR_LIPOPROTEIN"/>
    <property type="match status" value="1"/>
</dbReference>
<dbReference type="InterPro" id="IPR011990">
    <property type="entry name" value="TPR-like_helical_dom_sf"/>
</dbReference>
<evidence type="ECO:0000313" key="4">
    <source>
        <dbReference type="EMBL" id="PXF63798.1"/>
    </source>
</evidence>
<dbReference type="InterPro" id="IPR036779">
    <property type="entry name" value="LysM_dom_sf"/>
</dbReference>
<evidence type="ECO:0000259" key="3">
    <source>
        <dbReference type="PROSITE" id="PS51782"/>
    </source>
</evidence>